<evidence type="ECO:0000256" key="5">
    <source>
        <dbReference type="ARBA" id="ARBA00022723"/>
    </source>
</evidence>
<dbReference type="GO" id="GO:0046872">
    <property type="term" value="F:metal ion binding"/>
    <property type="evidence" value="ECO:0007669"/>
    <property type="project" value="UniProtKB-KW"/>
</dbReference>
<dbReference type="SUPFAM" id="SSF53098">
    <property type="entry name" value="Ribonuclease H-like"/>
    <property type="match status" value="1"/>
</dbReference>
<comment type="similarity">
    <text evidence="2">Belongs to the RNase H family.</text>
</comment>
<evidence type="ECO:0000256" key="3">
    <source>
        <dbReference type="ARBA" id="ARBA00012180"/>
    </source>
</evidence>
<feature type="domain" description="RNase H type-1" evidence="8">
    <location>
        <begin position="1"/>
        <end position="155"/>
    </location>
</feature>
<organism evidence="9 10">
    <name type="scientific">Stereum hirsutum (strain FP-91666)</name>
    <name type="common">White-rot fungus</name>
    <dbReference type="NCBI Taxonomy" id="721885"/>
    <lineage>
        <taxon>Eukaryota</taxon>
        <taxon>Fungi</taxon>
        <taxon>Dikarya</taxon>
        <taxon>Basidiomycota</taxon>
        <taxon>Agaricomycotina</taxon>
        <taxon>Agaricomycetes</taxon>
        <taxon>Russulales</taxon>
        <taxon>Stereaceae</taxon>
        <taxon>Stereum</taxon>
    </lineage>
</organism>
<dbReference type="InterPro" id="IPR036397">
    <property type="entry name" value="RNaseH_sf"/>
</dbReference>
<dbReference type="InterPro" id="IPR012337">
    <property type="entry name" value="RNaseH-like_sf"/>
</dbReference>
<dbReference type="InterPro" id="IPR050092">
    <property type="entry name" value="RNase_H"/>
</dbReference>
<evidence type="ECO:0000256" key="7">
    <source>
        <dbReference type="ARBA" id="ARBA00022801"/>
    </source>
</evidence>
<gene>
    <name evidence="9" type="ORF">STEHIDRAFT_41936</name>
</gene>
<dbReference type="OrthoDB" id="407198at2759"/>
<keyword evidence="4" id="KW-0540">Nuclease</keyword>
<dbReference type="Proteomes" id="UP000053927">
    <property type="component" value="Unassembled WGS sequence"/>
</dbReference>
<feature type="non-terminal residue" evidence="9">
    <location>
        <position position="1"/>
    </location>
</feature>
<dbReference type="GO" id="GO:0004523">
    <property type="term" value="F:RNA-DNA hybrid ribonuclease activity"/>
    <property type="evidence" value="ECO:0007669"/>
    <property type="project" value="UniProtKB-EC"/>
</dbReference>
<feature type="non-terminal residue" evidence="9">
    <location>
        <position position="155"/>
    </location>
</feature>
<dbReference type="GeneID" id="18804637"/>
<evidence type="ECO:0000256" key="2">
    <source>
        <dbReference type="ARBA" id="ARBA00005300"/>
    </source>
</evidence>
<keyword evidence="6" id="KW-0255">Endonuclease</keyword>
<evidence type="ECO:0000313" key="10">
    <source>
        <dbReference type="Proteomes" id="UP000053927"/>
    </source>
</evidence>
<dbReference type="PANTHER" id="PTHR10642:SF26">
    <property type="entry name" value="RIBONUCLEASE H1"/>
    <property type="match status" value="1"/>
</dbReference>
<protein>
    <recommendedName>
        <fullName evidence="3">ribonuclease H</fullName>
        <ecNumber evidence="3">3.1.26.4</ecNumber>
    </recommendedName>
</protein>
<dbReference type="GO" id="GO:0043137">
    <property type="term" value="P:DNA replication, removal of RNA primer"/>
    <property type="evidence" value="ECO:0007669"/>
    <property type="project" value="TreeGrafter"/>
</dbReference>
<name>R7RYM8_STEHR</name>
<dbReference type="OMA" id="PARWESI"/>
<evidence type="ECO:0000256" key="1">
    <source>
        <dbReference type="ARBA" id="ARBA00000077"/>
    </source>
</evidence>
<dbReference type="PANTHER" id="PTHR10642">
    <property type="entry name" value="RIBONUCLEASE H1"/>
    <property type="match status" value="1"/>
</dbReference>
<dbReference type="Gene3D" id="3.30.420.10">
    <property type="entry name" value="Ribonuclease H-like superfamily/Ribonuclease H"/>
    <property type="match status" value="1"/>
</dbReference>
<keyword evidence="10" id="KW-1185">Reference proteome</keyword>
<accession>R7RYM8</accession>
<evidence type="ECO:0000256" key="4">
    <source>
        <dbReference type="ARBA" id="ARBA00022722"/>
    </source>
</evidence>
<dbReference type="GO" id="GO:0003676">
    <property type="term" value="F:nucleic acid binding"/>
    <property type="evidence" value="ECO:0007669"/>
    <property type="project" value="InterPro"/>
</dbReference>
<dbReference type="PROSITE" id="PS50879">
    <property type="entry name" value="RNASE_H_1"/>
    <property type="match status" value="1"/>
</dbReference>
<evidence type="ECO:0000259" key="8">
    <source>
        <dbReference type="PROSITE" id="PS50879"/>
    </source>
</evidence>
<dbReference type="KEGG" id="shs:STEHIDRAFT_41936"/>
<comment type="catalytic activity">
    <reaction evidence="1">
        <text>Endonucleolytic cleavage to 5'-phosphomonoester.</text>
        <dbReference type="EC" id="3.1.26.4"/>
    </reaction>
</comment>
<reference evidence="10" key="1">
    <citation type="journal article" date="2012" name="Science">
        <title>The Paleozoic origin of enzymatic lignin decomposition reconstructed from 31 fungal genomes.</title>
        <authorList>
            <person name="Floudas D."/>
            <person name="Binder M."/>
            <person name="Riley R."/>
            <person name="Barry K."/>
            <person name="Blanchette R.A."/>
            <person name="Henrissat B."/>
            <person name="Martinez A.T."/>
            <person name="Otillar R."/>
            <person name="Spatafora J.W."/>
            <person name="Yadav J.S."/>
            <person name="Aerts A."/>
            <person name="Benoit I."/>
            <person name="Boyd A."/>
            <person name="Carlson A."/>
            <person name="Copeland A."/>
            <person name="Coutinho P.M."/>
            <person name="de Vries R.P."/>
            <person name="Ferreira P."/>
            <person name="Findley K."/>
            <person name="Foster B."/>
            <person name="Gaskell J."/>
            <person name="Glotzer D."/>
            <person name="Gorecki P."/>
            <person name="Heitman J."/>
            <person name="Hesse C."/>
            <person name="Hori C."/>
            <person name="Igarashi K."/>
            <person name="Jurgens J.A."/>
            <person name="Kallen N."/>
            <person name="Kersten P."/>
            <person name="Kohler A."/>
            <person name="Kuees U."/>
            <person name="Kumar T.K.A."/>
            <person name="Kuo A."/>
            <person name="LaButti K."/>
            <person name="Larrondo L.F."/>
            <person name="Lindquist E."/>
            <person name="Ling A."/>
            <person name="Lombard V."/>
            <person name="Lucas S."/>
            <person name="Lundell T."/>
            <person name="Martin R."/>
            <person name="McLaughlin D.J."/>
            <person name="Morgenstern I."/>
            <person name="Morin E."/>
            <person name="Murat C."/>
            <person name="Nagy L.G."/>
            <person name="Nolan M."/>
            <person name="Ohm R.A."/>
            <person name="Patyshakuliyeva A."/>
            <person name="Rokas A."/>
            <person name="Ruiz-Duenas F.J."/>
            <person name="Sabat G."/>
            <person name="Salamov A."/>
            <person name="Samejima M."/>
            <person name="Schmutz J."/>
            <person name="Slot J.C."/>
            <person name="St John F."/>
            <person name="Stenlid J."/>
            <person name="Sun H."/>
            <person name="Sun S."/>
            <person name="Syed K."/>
            <person name="Tsang A."/>
            <person name="Wiebenga A."/>
            <person name="Young D."/>
            <person name="Pisabarro A."/>
            <person name="Eastwood D.C."/>
            <person name="Martin F."/>
            <person name="Cullen D."/>
            <person name="Grigoriev I.V."/>
            <person name="Hibbett D.S."/>
        </authorList>
    </citation>
    <scope>NUCLEOTIDE SEQUENCE [LARGE SCALE GENOMIC DNA]</scope>
    <source>
        <strain evidence="10">FP-91666</strain>
    </source>
</reference>
<dbReference type="EC" id="3.1.26.4" evidence="3"/>
<evidence type="ECO:0000313" key="9">
    <source>
        <dbReference type="EMBL" id="EIM80010.1"/>
    </source>
</evidence>
<dbReference type="eggNOG" id="KOG3752">
    <property type="taxonomic scope" value="Eukaryota"/>
</dbReference>
<keyword evidence="5" id="KW-0479">Metal-binding</keyword>
<dbReference type="Pfam" id="PF00075">
    <property type="entry name" value="RNase_H"/>
    <property type="match status" value="1"/>
</dbReference>
<sequence length="155" mass="17335">LIYVAGSCFKPGTSDSRAGCGIQRGFSPNANLSFRLERVGRKQTGNRAVMRATIRALQFDDQNTTLTHSDLGYPSTSIVIASHLTLLVHGMADWVYKWEQNGWKKAKGGKTVENVDLWKCLNQRVKSLETSGVRVLFWDIEEKYNNAEKLAWAAA</sequence>
<dbReference type="AlphaFoldDB" id="R7RYM8"/>
<dbReference type="InterPro" id="IPR002156">
    <property type="entry name" value="RNaseH_domain"/>
</dbReference>
<proteinExistence type="inferred from homology"/>
<dbReference type="EMBL" id="JH687400">
    <property type="protein sequence ID" value="EIM80010.1"/>
    <property type="molecule type" value="Genomic_DNA"/>
</dbReference>
<keyword evidence="7" id="KW-0378">Hydrolase</keyword>
<dbReference type="RefSeq" id="XP_007310858.1">
    <property type="nucleotide sequence ID" value="XM_007310796.1"/>
</dbReference>
<evidence type="ECO:0000256" key="6">
    <source>
        <dbReference type="ARBA" id="ARBA00022759"/>
    </source>
</evidence>